<dbReference type="EMBL" id="GL996527">
    <property type="protein sequence ID" value="EGV62873.1"/>
    <property type="molecule type" value="Genomic_DNA"/>
</dbReference>
<gene>
    <name evidence="1" type="ORF">CANTEDRAFT_115808</name>
</gene>
<reference evidence="1 2" key="1">
    <citation type="journal article" date="2011" name="Proc. Natl. Acad. Sci. U.S.A.">
        <title>Comparative genomics of xylose-fermenting fungi for enhanced biofuel production.</title>
        <authorList>
            <person name="Wohlbach D.J."/>
            <person name="Kuo A."/>
            <person name="Sato T.K."/>
            <person name="Potts K.M."/>
            <person name="Salamov A.A."/>
            <person name="LaButti K.M."/>
            <person name="Sun H."/>
            <person name="Clum A."/>
            <person name="Pangilinan J.L."/>
            <person name="Lindquist E.A."/>
            <person name="Lucas S."/>
            <person name="Lapidus A."/>
            <person name="Jin M."/>
            <person name="Gunawan C."/>
            <person name="Balan V."/>
            <person name="Dale B.E."/>
            <person name="Jeffries T.W."/>
            <person name="Zinkel R."/>
            <person name="Barry K.W."/>
            <person name="Grigoriev I.V."/>
            <person name="Gasch A.P."/>
        </authorList>
    </citation>
    <scope>NUCLEOTIDE SEQUENCE [LARGE SCALE GENOMIC DNA]</scope>
    <source>
        <strain evidence="1">ATCC 10573</strain>
        <strain evidence="2">ATCC 10573 / BCRC 21748 / CBS 615 / JCM 9827 / NBRC 10315 / NRRL Y-1498 / VKM Y-70</strain>
    </source>
</reference>
<evidence type="ECO:0000313" key="2">
    <source>
        <dbReference type="Proteomes" id="UP000000707"/>
    </source>
</evidence>
<dbReference type="HOGENOM" id="CLU_1539813_0_0_1"/>
<dbReference type="OrthoDB" id="4082726at2759"/>
<dbReference type="Proteomes" id="UP000000707">
    <property type="component" value="Unassembled WGS sequence"/>
</dbReference>
<keyword evidence="2" id="KW-1185">Reference proteome</keyword>
<accession>G3B842</accession>
<name>G3B842_CANTC</name>
<evidence type="ECO:0000313" key="1">
    <source>
        <dbReference type="EMBL" id="EGV62874.1"/>
    </source>
</evidence>
<dbReference type="AlphaFoldDB" id="G3B842"/>
<protein>
    <submittedName>
        <fullName evidence="1">Uncharacterized protein</fullName>
    </submittedName>
</protein>
<dbReference type="EMBL" id="GL996527">
    <property type="protein sequence ID" value="EGV62874.1"/>
    <property type="molecule type" value="Genomic_DNA"/>
</dbReference>
<proteinExistence type="predicted"/>
<organism evidence="2">
    <name type="scientific">Candida tenuis (strain ATCC 10573 / BCRC 21748 / CBS 615 / JCM 9827 / NBRC 10315 / NRRL Y-1498 / VKM Y-70)</name>
    <name type="common">Yeast</name>
    <name type="synonym">Yamadazyma tenuis</name>
    <dbReference type="NCBI Taxonomy" id="590646"/>
    <lineage>
        <taxon>Eukaryota</taxon>
        <taxon>Fungi</taxon>
        <taxon>Dikarya</taxon>
        <taxon>Ascomycota</taxon>
        <taxon>Saccharomycotina</taxon>
        <taxon>Pichiomycetes</taxon>
        <taxon>Debaryomycetaceae</taxon>
        <taxon>Yamadazyma</taxon>
    </lineage>
</organism>
<sequence length="174" mass="20011">MSTSQYQTLKDFVVTSHSLEEYGILYLILHHLKHFQGLSFLLDCLKAELRKPITKENLQDVYSMSASFVSHARGLKRAFSRFEDHASTMFSYFYGEQITEILVDLNHRLLRTANTFSFLEAVESIEKDLNRVVADMILESQEDGGYASQEEDSIVVNHQIDPAKQDINPYDLVL</sequence>